<dbReference type="Gene3D" id="3.40.50.300">
    <property type="entry name" value="P-loop containing nucleotide triphosphate hydrolases"/>
    <property type="match status" value="1"/>
</dbReference>
<dbReference type="Proteomes" id="UP000551316">
    <property type="component" value="Unassembled WGS sequence"/>
</dbReference>
<dbReference type="SUPFAM" id="SSF52540">
    <property type="entry name" value="P-loop containing nucleoside triphosphate hydrolases"/>
    <property type="match status" value="1"/>
</dbReference>
<sequence>MNAFAKAVRRSIEHDSDMAPIIANVPYFKLPKDAGEEDSPTNEANEAKLKTPEYENTFRECLDPSNGGGYFLTDDNQSMSDDEVRRKIDLLLHEPTVYIVYFHEPKGGYKGYNKGDNRRDWTVYVGETNHIAQRTVQHVLHVEDDEDHVDDAGNESEAHKWAREKQTIADKTISYALKNNVEVRQFVIHQGLFNKSLTLDIENKLIDYMQSVANVHCLNGRPNAQGRYFTAEAMPYVVSAIWNRLCGDNDRILDVQSKHDAAQSSHKKAKKQKTLSTLFELEENIWNLSTYKLSPFHSLGDGQKKAIDEVRAIADRVVSEWPANPRHRLFLLEGSAGTGKSIVLSSLFYRLCTEYDMKTPPLVKLLVHNEELLKQYREVAKLQNILKSRRAGALAESDNVLKAGTFAEKNTHDVADIVLVDEAHLLFTAKGFMTHKNYLSRIVRRAKVVIAVFDPHQIMNSRMQWDRQLLEKLFEGKYPEKNPGEHEERLLRSEPYEMNLPSTETTAQQPIPVTVQRLRLNQQFRICGSDAMVHWIQALTGADEDEMFITAKSASSGISASRIIKPIPDEESQGTDDGAYIPFDEKQYSVKVYSSPLAMLKALDNRRKSFREELEDMRKKSKLSSAYPITDLCRITATYDWPFSSSKHRGSVTLYRIQKLDGHAEWRMPKWEKDGLTPVPDLKEGERLLDSFDMPWNDGQSMLKSAESVDLDGTSFGDNADKNDHWVSRRNTEQEVGSYFTVQGADLNVAAVIIGPSVTCGHISDNDEGKWIKRGVDGHEEEVQYIQFEPEYSKDPAIKVIKEGDDSNANDSSANDSSVTKDVIVQDAIDFNRTFIRNQLNVLLTRGVRELYIYAVDEGLRAALKDAVGGYAKD</sequence>
<organism evidence="2 3">
    <name type="scientific">Bifidobacterium longum subsp. infantis</name>
    <dbReference type="NCBI Taxonomy" id="1682"/>
    <lineage>
        <taxon>Bacteria</taxon>
        <taxon>Bacillati</taxon>
        <taxon>Actinomycetota</taxon>
        <taxon>Actinomycetes</taxon>
        <taxon>Bifidobacteriales</taxon>
        <taxon>Bifidobacteriaceae</taxon>
        <taxon>Bifidobacterium</taxon>
    </lineage>
</organism>
<accession>A0A7D5BVB2</accession>
<dbReference type="AlphaFoldDB" id="A0A7D5BVB2"/>
<gene>
    <name evidence="2" type="ORF">HNS28_08730</name>
</gene>
<evidence type="ECO:0000313" key="2">
    <source>
        <dbReference type="EMBL" id="NQX51521.1"/>
    </source>
</evidence>
<evidence type="ECO:0000259" key="1">
    <source>
        <dbReference type="Pfam" id="PF09848"/>
    </source>
</evidence>
<dbReference type="Pfam" id="PF09848">
    <property type="entry name" value="SLFN-g3_helicase"/>
    <property type="match status" value="1"/>
</dbReference>
<dbReference type="InterPro" id="IPR027417">
    <property type="entry name" value="P-loop_NTPase"/>
</dbReference>
<dbReference type="InterPro" id="IPR018647">
    <property type="entry name" value="SLFN_3-like_DNA/RNA_helicase"/>
</dbReference>
<reference evidence="2 3" key="1">
    <citation type="submission" date="2020-05" db="EMBL/GenBank/DDBJ databases">
        <title>Draft Genome Sequence of Bifidobacterium longum subsp. Infantis BI-G201, a Commercialization Strain.</title>
        <authorList>
            <person name="Song J."/>
            <person name="Xu Y."/>
            <person name="Han D."/>
            <person name="Teng Q."/>
            <person name="Jiang D."/>
            <person name="Liu Q."/>
        </authorList>
    </citation>
    <scope>NUCLEOTIDE SEQUENCE [LARGE SCALE GENOMIC DNA]</scope>
    <source>
        <strain evidence="2 3">BI-G201</strain>
    </source>
</reference>
<proteinExistence type="predicted"/>
<feature type="domain" description="Schlafen group 3-like DNA/RNA helicase" evidence="1">
    <location>
        <begin position="328"/>
        <end position="857"/>
    </location>
</feature>
<dbReference type="EMBL" id="JABNND010000020">
    <property type="protein sequence ID" value="NQX51521.1"/>
    <property type="molecule type" value="Genomic_DNA"/>
</dbReference>
<evidence type="ECO:0000313" key="3">
    <source>
        <dbReference type="Proteomes" id="UP000551316"/>
    </source>
</evidence>
<comment type="caution">
    <text evidence="2">The sequence shown here is derived from an EMBL/GenBank/DDBJ whole genome shotgun (WGS) entry which is preliminary data.</text>
</comment>
<name>A0A7D5BVB2_BIFLI</name>
<protein>
    <submittedName>
        <fullName evidence="2">DUF2075 domain-containing protein</fullName>
    </submittedName>
</protein>
<dbReference type="RefSeq" id="WP_032744582.1">
    <property type="nucleotide sequence ID" value="NZ_CP054425.1"/>
</dbReference>